<name>A0A9X3HG30_MEDGN</name>
<proteinExistence type="predicted"/>
<dbReference type="Pfam" id="PF08878">
    <property type="entry name" value="HamA"/>
    <property type="match status" value="1"/>
</dbReference>
<sequence>MKVENRYDSNKVVAIKLQQEDINGMLINYDLTDEGKYSYMDDDFIESVMNYLPEYAMGQDPIPSNPVKLIPYLREAAKSVIKIKKIDEIKHYLDEETPYQNWDPEVLKIYNSKGIFSELILHFLLREFKNTISLVSKIYFKDSYSHEAHGFDAVHVSVNDNKLWLGETKFYNNGKRGIKALIDDLNTHFKHDYLKEQFVIISRALIHNNELREEWIQKLNETTRLADKLDMIIIPLLCIYEDTVADEIIAAINAGIDVDTIYLEHVSELKKYFDENNTFTNKERVQTLLILLPVESKDKIVSGMLSKIYSMQNI</sequence>
<dbReference type="EMBL" id="JAPZED010000010">
    <property type="protein sequence ID" value="MCZ7694391.1"/>
    <property type="molecule type" value="Genomic_DNA"/>
</dbReference>
<protein>
    <submittedName>
        <fullName evidence="2">DUF1837 domain-containing protein</fullName>
    </submittedName>
</protein>
<dbReference type="InterPro" id="IPR014976">
    <property type="entry name" value="AbpA_HamA_C"/>
</dbReference>
<dbReference type="RefSeq" id="WP_269763579.1">
    <property type="nucleotide sequence ID" value="NZ_JAPZED010000010.1"/>
</dbReference>
<evidence type="ECO:0000259" key="1">
    <source>
        <dbReference type="Pfam" id="PF08878"/>
    </source>
</evidence>
<accession>A0A9X3HG30</accession>
<gene>
    <name evidence="2" type="ORF">O8D18_10115</name>
</gene>
<dbReference type="AlphaFoldDB" id="A0A9X3HG30"/>
<evidence type="ECO:0000313" key="3">
    <source>
        <dbReference type="Proteomes" id="UP001148455"/>
    </source>
</evidence>
<comment type="caution">
    <text evidence="2">The sequence shown here is derived from an EMBL/GenBank/DDBJ whole genome shotgun (WGS) entry which is preliminary data.</text>
</comment>
<evidence type="ECO:0000313" key="2">
    <source>
        <dbReference type="EMBL" id="MCZ7694391.1"/>
    </source>
</evidence>
<organism evidence="2 3">
    <name type="scientific">Mediterraneibacter gnavus</name>
    <name type="common">Ruminococcus gnavus</name>
    <dbReference type="NCBI Taxonomy" id="33038"/>
    <lineage>
        <taxon>Bacteria</taxon>
        <taxon>Bacillati</taxon>
        <taxon>Bacillota</taxon>
        <taxon>Clostridia</taxon>
        <taxon>Lachnospirales</taxon>
        <taxon>Lachnospiraceae</taxon>
        <taxon>Mediterraneibacter</taxon>
    </lineage>
</organism>
<feature type="domain" description="Anti-bacteriophage protein A/HamA C-terminal" evidence="1">
    <location>
        <begin position="23"/>
        <end position="307"/>
    </location>
</feature>
<dbReference type="Proteomes" id="UP001148455">
    <property type="component" value="Unassembled WGS sequence"/>
</dbReference>
<reference evidence="2" key="1">
    <citation type="submission" date="2022-12" db="EMBL/GenBank/DDBJ databases">
        <title>Genome of R. gnavus strain RSHDN_123.</title>
        <authorList>
            <person name="Abdugheni R."/>
        </authorList>
    </citation>
    <scope>NUCLEOTIDE SEQUENCE</scope>
    <source>
        <strain evidence="2">RSHDN_123</strain>
    </source>
</reference>